<evidence type="ECO:0000313" key="1">
    <source>
        <dbReference type="EMBL" id="PLA54708.1"/>
    </source>
</evidence>
<keyword evidence="1" id="KW-0808">Transferase</keyword>
<gene>
    <name evidence="1" type="ORF">CYK21_00930</name>
</gene>
<dbReference type="AlphaFoldDB" id="A0A2I1YIK7"/>
<dbReference type="EMBL" id="PKIB01000001">
    <property type="protein sequence ID" value="PLA54708.1"/>
    <property type="molecule type" value="Genomic_DNA"/>
</dbReference>
<dbReference type="GeneID" id="64018462"/>
<reference evidence="1 2" key="1">
    <citation type="submission" date="2017-12" db="EMBL/GenBank/DDBJ databases">
        <title>Phylogenetic diversity of female urinary microbiome.</title>
        <authorList>
            <person name="Thomas-White K."/>
            <person name="Wolfe A.J."/>
        </authorList>
    </citation>
    <scope>NUCLEOTIDE SEQUENCE [LARGE SCALE GENOMIC DNA]</scope>
    <source>
        <strain evidence="1 2">UMB0733</strain>
    </source>
</reference>
<dbReference type="Proteomes" id="UP000235073">
    <property type="component" value="Unassembled WGS sequence"/>
</dbReference>
<organism evidence="1 2">
    <name type="scientific">Streptococcus macedonicus</name>
    <name type="common">Streptococcus gallolyticus macedonicus</name>
    <dbReference type="NCBI Taxonomy" id="59310"/>
    <lineage>
        <taxon>Bacteria</taxon>
        <taxon>Bacillati</taxon>
        <taxon>Bacillota</taxon>
        <taxon>Bacilli</taxon>
        <taxon>Lactobacillales</taxon>
        <taxon>Streptococcaceae</taxon>
        <taxon>Streptococcus</taxon>
    </lineage>
</organism>
<name>A0A2I1YIK7_STRMC</name>
<proteinExistence type="predicted"/>
<sequence length="46" mass="5547">MENTEIRAYLQTSYTSVEFETISDEYLENSIPHIDMILENKHEQHF</sequence>
<dbReference type="RefSeq" id="WP_003064005.1">
    <property type="nucleotide sequence ID" value="NZ_PKIB01000001.1"/>
</dbReference>
<comment type="caution">
    <text evidence="1">The sequence shown here is derived from an EMBL/GenBank/DDBJ whole genome shotgun (WGS) entry which is preliminary data.</text>
</comment>
<dbReference type="GO" id="GO:0016740">
    <property type="term" value="F:transferase activity"/>
    <property type="evidence" value="ECO:0007669"/>
    <property type="project" value="UniProtKB-KW"/>
</dbReference>
<accession>A0A2I1YIK7</accession>
<protein>
    <submittedName>
        <fullName evidence="1">GNAT family acetyltransferase</fullName>
    </submittedName>
</protein>
<evidence type="ECO:0000313" key="2">
    <source>
        <dbReference type="Proteomes" id="UP000235073"/>
    </source>
</evidence>